<evidence type="ECO:0000313" key="6">
    <source>
        <dbReference type="Proteomes" id="UP001151760"/>
    </source>
</evidence>
<dbReference type="SUPFAM" id="SSF57756">
    <property type="entry name" value="Retrovirus zinc finger-like domains"/>
    <property type="match status" value="1"/>
</dbReference>
<keyword evidence="1" id="KW-0862">Zinc</keyword>
<feature type="region of interest" description="Disordered" evidence="3">
    <location>
        <begin position="163"/>
        <end position="221"/>
    </location>
</feature>
<feature type="region of interest" description="Disordered" evidence="3">
    <location>
        <begin position="244"/>
        <end position="277"/>
    </location>
</feature>
<keyword evidence="1" id="KW-0863">Zinc-finger</keyword>
<evidence type="ECO:0000259" key="4">
    <source>
        <dbReference type="PROSITE" id="PS50158"/>
    </source>
</evidence>
<protein>
    <submittedName>
        <fullName evidence="5">Integrase, catalytic region, zinc finger, CCHC-type containing protein</fullName>
    </submittedName>
</protein>
<feature type="domain" description="CCHC-type" evidence="4">
    <location>
        <begin position="301"/>
        <end position="316"/>
    </location>
</feature>
<keyword evidence="1" id="KW-0479">Metal-binding</keyword>
<feature type="compositionally biased region" description="Low complexity" evidence="3">
    <location>
        <begin position="177"/>
        <end position="193"/>
    </location>
</feature>
<dbReference type="Proteomes" id="UP001151760">
    <property type="component" value="Unassembled WGS sequence"/>
</dbReference>
<reference evidence="5" key="2">
    <citation type="submission" date="2022-01" db="EMBL/GenBank/DDBJ databases">
        <authorList>
            <person name="Yamashiro T."/>
            <person name="Shiraishi A."/>
            <person name="Satake H."/>
            <person name="Nakayama K."/>
        </authorList>
    </citation>
    <scope>NUCLEOTIDE SEQUENCE</scope>
</reference>
<dbReference type="Gene3D" id="4.10.60.10">
    <property type="entry name" value="Zinc finger, CCHC-type"/>
    <property type="match status" value="1"/>
</dbReference>
<dbReference type="SMART" id="SM00343">
    <property type="entry name" value="ZnF_C2HC"/>
    <property type="match status" value="1"/>
</dbReference>
<proteinExistence type="predicted"/>
<evidence type="ECO:0000256" key="3">
    <source>
        <dbReference type="SAM" id="MobiDB-lite"/>
    </source>
</evidence>
<dbReference type="PROSITE" id="PS50158">
    <property type="entry name" value="ZF_CCHC"/>
    <property type="match status" value="1"/>
</dbReference>
<evidence type="ECO:0000256" key="2">
    <source>
        <dbReference type="SAM" id="Coils"/>
    </source>
</evidence>
<name>A0ABQ5AN47_9ASTR</name>
<sequence length="439" mass="50157">MLAPSYYAQWSSRFIRYVDTKANKNELSHCIESGPYILTELVTEVVPAIEDQPGHLRRVEQETYANTTPENRKLIDAEVEAIHMILNGIGDDIYLTLDACSTAREMWLAIEHLQQRESINKLFDILKQHQNEVNEIRAEKNARNANPLALVAAAQHYPDKYSSDTYYQVPKPHKTHTSSSRHTSSTSSYATTRNKSKEIAKPITPPSESPSEEDSDPEQAQRYKDMQKNLALIAKYIKNIYKPTNNNLRTSSNTKNKTMDTSPRSGNDKKTRQFGNQRTVTVARARETVGNQVVQQTGIQCFNCKEYGHFAKGCRKPKRAKDYAYHKEKNDVMQTVEERCAASTEHGDWLADTDEESDEQKLEAHYMYMAKIHEVPTADLGPTYDAEPLEKVHSDDDYNVFVTDKQHSEQRESINDTYVVEMVDSNVILDSSNMCDNEE</sequence>
<keyword evidence="6" id="KW-1185">Reference proteome</keyword>
<keyword evidence="2" id="KW-0175">Coiled coil</keyword>
<dbReference type="InterPro" id="IPR036875">
    <property type="entry name" value="Znf_CCHC_sf"/>
</dbReference>
<evidence type="ECO:0000256" key="1">
    <source>
        <dbReference type="PROSITE-ProRule" id="PRU00047"/>
    </source>
</evidence>
<feature type="compositionally biased region" description="Polar residues" evidence="3">
    <location>
        <begin position="244"/>
        <end position="265"/>
    </location>
</feature>
<organism evidence="5 6">
    <name type="scientific">Tanacetum coccineum</name>
    <dbReference type="NCBI Taxonomy" id="301880"/>
    <lineage>
        <taxon>Eukaryota</taxon>
        <taxon>Viridiplantae</taxon>
        <taxon>Streptophyta</taxon>
        <taxon>Embryophyta</taxon>
        <taxon>Tracheophyta</taxon>
        <taxon>Spermatophyta</taxon>
        <taxon>Magnoliopsida</taxon>
        <taxon>eudicotyledons</taxon>
        <taxon>Gunneridae</taxon>
        <taxon>Pentapetalae</taxon>
        <taxon>asterids</taxon>
        <taxon>campanulids</taxon>
        <taxon>Asterales</taxon>
        <taxon>Asteraceae</taxon>
        <taxon>Asteroideae</taxon>
        <taxon>Anthemideae</taxon>
        <taxon>Anthemidinae</taxon>
        <taxon>Tanacetum</taxon>
    </lineage>
</organism>
<dbReference type="InterPro" id="IPR001878">
    <property type="entry name" value="Znf_CCHC"/>
</dbReference>
<comment type="caution">
    <text evidence="5">The sequence shown here is derived from an EMBL/GenBank/DDBJ whole genome shotgun (WGS) entry which is preliminary data.</text>
</comment>
<accession>A0ABQ5AN47</accession>
<dbReference type="EMBL" id="BQNB010012481">
    <property type="protein sequence ID" value="GJT04090.1"/>
    <property type="molecule type" value="Genomic_DNA"/>
</dbReference>
<gene>
    <name evidence="5" type="ORF">Tco_0838552</name>
</gene>
<reference evidence="5" key="1">
    <citation type="journal article" date="2022" name="Int. J. Mol. Sci.">
        <title>Draft Genome of Tanacetum Coccineum: Genomic Comparison of Closely Related Tanacetum-Family Plants.</title>
        <authorList>
            <person name="Yamashiro T."/>
            <person name="Shiraishi A."/>
            <person name="Nakayama K."/>
            <person name="Satake H."/>
        </authorList>
    </citation>
    <scope>NUCLEOTIDE SEQUENCE</scope>
</reference>
<evidence type="ECO:0000313" key="5">
    <source>
        <dbReference type="EMBL" id="GJT04090.1"/>
    </source>
</evidence>
<feature type="coiled-coil region" evidence="2">
    <location>
        <begin position="119"/>
        <end position="146"/>
    </location>
</feature>